<evidence type="ECO:0000313" key="2">
    <source>
        <dbReference type="EMBL" id="MBM7584813.1"/>
    </source>
</evidence>
<sequence length="131" mass="14099">METIELKKLGGAVIYGVMAIFIIVIVASLIFSVTLRFTSLQESSIALLVSIISFISLFIGGFMSGGKGKQKGWMLGGTTGVVYTLIIFLFQYLGHDSLFSMQQVVYHICYTLTAMMGGILGVNLSGGKKEA</sequence>
<comment type="caution">
    <text evidence="2">The sequence shown here is derived from an EMBL/GenBank/DDBJ whole genome shotgun (WGS) entry which is preliminary data.</text>
</comment>
<accession>A0ABS2NAE2</accession>
<feature type="transmembrane region" description="Helical" evidence="1">
    <location>
        <begin position="45"/>
        <end position="65"/>
    </location>
</feature>
<protein>
    <submittedName>
        <fullName evidence="2">Membrane protein (TIGR04086 family)</fullName>
    </submittedName>
</protein>
<dbReference type="Proteomes" id="UP001646157">
    <property type="component" value="Unassembled WGS sequence"/>
</dbReference>
<organism evidence="2 3">
    <name type="scientific">Rossellomorea pakistanensis</name>
    <dbReference type="NCBI Taxonomy" id="992288"/>
    <lineage>
        <taxon>Bacteria</taxon>
        <taxon>Bacillati</taxon>
        <taxon>Bacillota</taxon>
        <taxon>Bacilli</taxon>
        <taxon>Bacillales</taxon>
        <taxon>Bacillaceae</taxon>
        <taxon>Rossellomorea</taxon>
    </lineage>
</organism>
<dbReference type="EMBL" id="JAFBDZ010000001">
    <property type="protein sequence ID" value="MBM7584813.1"/>
    <property type="molecule type" value="Genomic_DNA"/>
</dbReference>
<keyword evidence="3" id="KW-1185">Reference proteome</keyword>
<reference evidence="2 3" key="1">
    <citation type="submission" date="2021-01" db="EMBL/GenBank/DDBJ databases">
        <title>Genomic Encyclopedia of Type Strains, Phase IV (KMG-IV): sequencing the most valuable type-strain genomes for metagenomic binning, comparative biology and taxonomic classification.</title>
        <authorList>
            <person name="Goeker M."/>
        </authorList>
    </citation>
    <scope>NUCLEOTIDE SEQUENCE [LARGE SCALE GENOMIC DNA]</scope>
    <source>
        <strain evidence="2 3">DSM 24834</strain>
    </source>
</reference>
<proteinExistence type="predicted"/>
<feature type="transmembrane region" description="Helical" evidence="1">
    <location>
        <begin position="12"/>
        <end position="33"/>
    </location>
</feature>
<feature type="transmembrane region" description="Helical" evidence="1">
    <location>
        <begin position="72"/>
        <end position="92"/>
    </location>
</feature>
<name>A0ABS2NAE2_9BACI</name>
<keyword evidence="1" id="KW-0812">Transmembrane</keyword>
<evidence type="ECO:0000313" key="3">
    <source>
        <dbReference type="Proteomes" id="UP001646157"/>
    </source>
</evidence>
<evidence type="ECO:0000256" key="1">
    <source>
        <dbReference type="SAM" id="Phobius"/>
    </source>
</evidence>
<feature type="transmembrane region" description="Helical" evidence="1">
    <location>
        <begin position="104"/>
        <end position="124"/>
    </location>
</feature>
<dbReference type="NCBIfam" id="TIGR04086">
    <property type="entry name" value="TIGR04086_membr"/>
    <property type="match status" value="1"/>
</dbReference>
<gene>
    <name evidence="2" type="ORF">JOC86_001350</name>
</gene>
<dbReference type="InterPro" id="IPR023804">
    <property type="entry name" value="DUF3792_TM"/>
</dbReference>
<keyword evidence="1" id="KW-0472">Membrane</keyword>
<keyword evidence="1" id="KW-1133">Transmembrane helix</keyword>
<dbReference type="Pfam" id="PF12670">
    <property type="entry name" value="DUF3792"/>
    <property type="match status" value="1"/>
</dbReference>